<sequence length="230" mass="26100">MQGIHIINDAQSVQISTETIPMVYQYKTVHNLKNTQLVNLQKNDGSISVFLPKVSGDGSLWRHGIFPPFGGVTCILRDDNRVQNGDLIIEEYIFKPQVVASTNVGLQIFDHNGTELFNSDSRLLSLIKKYEIDPSTSWYTESGRPEYQYTIDTASAHKIGFLFTNLPAGITKSPSMSQIYAYDYRFWSDDGIMMFAVGPQVWSWSFSNAHIPIDRSLRTEFFTVNLDNIN</sequence>
<comment type="caution">
    <text evidence="1">The sequence shown here is derived from an EMBL/GenBank/DDBJ whole genome shotgun (WGS) entry which is preliminary data.</text>
</comment>
<protein>
    <submittedName>
        <fullName evidence="1">Uncharacterized protein</fullName>
    </submittedName>
</protein>
<dbReference type="EMBL" id="MXAN01000049">
    <property type="protein sequence ID" value="OPH36516.1"/>
    <property type="molecule type" value="Genomic_DNA"/>
</dbReference>
<gene>
    <name evidence="1" type="ORF">B5J94_07230</name>
</gene>
<dbReference type="Proteomes" id="UP000191025">
    <property type="component" value="Unassembled WGS sequence"/>
</dbReference>
<dbReference type="RefSeq" id="WP_062498538.1">
    <property type="nucleotide sequence ID" value="NZ_MXAN01000049.1"/>
</dbReference>
<dbReference type="AlphaFoldDB" id="A0A1V4GWL2"/>
<evidence type="ECO:0000313" key="1">
    <source>
        <dbReference type="EMBL" id="OPH36516.1"/>
    </source>
</evidence>
<organism evidence="1 2">
    <name type="scientific">Moraxella lacunata</name>
    <dbReference type="NCBI Taxonomy" id="477"/>
    <lineage>
        <taxon>Bacteria</taxon>
        <taxon>Pseudomonadati</taxon>
        <taxon>Pseudomonadota</taxon>
        <taxon>Gammaproteobacteria</taxon>
        <taxon>Moraxellales</taxon>
        <taxon>Moraxellaceae</taxon>
        <taxon>Moraxella</taxon>
    </lineage>
</organism>
<reference evidence="2" key="1">
    <citation type="submission" date="2017-03" db="EMBL/GenBank/DDBJ databases">
        <title>Draft genome sequence of Moraxella equi CCUG 4950T type strain.</title>
        <authorList>
            <person name="Salva-Serra F."/>
            <person name="Engstrom-Jakobsson H."/>
            <person name="Thorell K."/>
            <person name="Jaen-Luchoro D."/>
            <person name="Gonzales-Siles L."/>
            <person name="Karlsson R."/>
            <person name="Yazdan S."/>
            <person name="Boulund F."/>
            <person name="Johnning A."/>
            <person name="Engstrand L."/>
            <person name="Kristiansson E."/>
            <person name="Moore E."/>
        </authorList>
    </citation>
    <scope>NUCLEOTIDE SEQUENCE [LARGE SCALE GENOMIC DNA]</scope>
    <source>
        <strain evidence="2">CCUG 4441</strain>
    </source>
</reference>
<accession>A0A1V4GWL2</accession>
<evidence type="ECO:0000313" key="2">
    <source>
        <dbReference type="Proteomes" id="UP000191025"/>
    </source>
</evidence>
<name>A0A1V4GWL2_MORLA</name>
<proteinExistence type="predicted"/>